<reference evidence="1" key="1">
    <citation type="submission" date="2014-09" db="EMBL/GenBank/DDBJ databases">
        <authorList>
            <person name="Magalhaes I.L.F."/>
            <person name="Oliveira U."/>
            <person name="Santos F.R."/>
            <person name="Vidigal T.H.D.A."/>
            <person name="Brescovit A.D."/>
            <person name="Santos A.J."/>
        </authorList>
    </citation>
    <scope>NUCLEOTIDE SEQUENCE</scope>
    <source>
        <tissue evidence="1">Shoot tissue taken approximately 20 cm above the soil surface</tissue>
    </source>
</reference>
<dbReference type="AlphaFoldDB" id="A0A0A9DXE1"/>
<evidence type="ECO:0000313" key="1">
    <source>
        <dbReference type="EMBL" id="JAD91363.1"/>
    </source>
</evidence>
<organism evidence="1">
    <name type="scientific">Arundo donax</name>
    <name type="common">Giant reed</name>
    <name type="synonym">Donax arundinaceus</name>
    <dbReference type="NCBI Taxonomy" id="35708"/>
    <lineage>
        <taxon>Eukaryota</taxon>
        <taxon>Viridiplantae</taxon>
        <taxon>Streptophyta</taxon>
        <taxon>Embryophyta</taxon>
        <taxon>Tracheophyta</taxon>
        <taxon>Spermatophyta</taxon>
        <taxon>Magnoliopsida</taxon>
        <taxon>Liliopsida</taxon>
        <taxon>Poales</taxon>
        <taxon>Poaceae</taxon>
        <taxon>PACMAD clade</taxon>
        <taxon>Arundinoideae</taxon>
        <taxon>Arundineae</taxon>
        <taxon>Arundo</taxon>
    </lineage>
</organism>
<protein>
    <submittedName>
        <fullName evidence="1">Uncharacterized protein</fullName>
    </submittedName>
</protein>
<dbReference type="EMBL" id="GBRH01206532">
    <property type="protein sequence ID" value="JAD91363.1"/>
    <property type="molecule type" value="Transcribed_RNA"/>
</dbReference>
<reference evidence="1" key="2">
    <citation type="journal article" date="2015" name="Data Brief">
        <title>Shoot transcriptome of the giant reed, Arundo donax.</title>
        <authorList>
            <person name="Barrero R.A."/>
            <person name="Guerrero F.D."/>
            <person name="Moolhuijzen P."/>
            <person name="Goolsby J.A."/>
            <person name="Tidwell J."/>
            <person name="Bellgard S.E."/>
            <person name="Bellgard M.I."/>
        </authorList>
    </citation>
    <scope>NUCLEOTIDE SEQUENCE</scope>
    <source>
        <tissue evidence="1">Shoot tissue taken approximately 20 cm above the soil surface</tissue>
    </source>
</reference>
<sequence>MVFLRLLSPSDRLESRFGFSQEISKKLLYRLVCHVDC</sequence>
<accession>A0A0A9DXE1</accession>
<proteinExistence type="predicted"/>
<name>A0A0A9DXE1_ARUDO</name>